<keyword evidence="4" id="KW-1185">Reference proteome</keyword>
<evidence type="ECO:0000313" key="3">
    <source>
        <dbReference type="EMBL" id="RVU25990.1"/>
    </source>
</evidence>
<evidence type="ECO:0000313" key="4">
    <source>
        <dbReference type="Proteomes" id="UP000282832"/>
    </source>
</evidence>
<dbReference type="Pfam" id="PF19081">
    <property type="entry name" value="Ig_7"/>
    <property type="match status" value="1"/>
</dbReference>
<dbReference type="Gene3D" id="2.60.40.10">
    <property type="entry name" value="Immunoglobulins"/>
    <property type="match status" value="8"/>
</dbReference>
<dbReference type="InterPro" id="IPR044023">
    <property type="entry name" value="Ig_7"/>
</dbReference>
<keyword evidence="1" id="KW-1133">Transmembrane helix</keyword>
<dbReference type="SUPFAM" id="SSF48726">
    <property type="entry name" value="Immunoglobulin"/>
    <property type="match status" value="1"/>
</dbReference>
<dbReference type="EMBL" id="SACY01000002">
    <property type="protein sequence ID" value="RVU25990.1"/>
    <property type="molecule type" value="Genomic_DNA"/>
</dbReference>
<dbReference type="InterPro" id="IPR013783">
    <property type="entry name" value="Ig-like_fold"/>
</dbReference>
<sequence>MKHFIKSYSSLKSGEDMVYALSKLFVGIAIFFISIYSSVAQTSYQLVWENTSKNIDKCYGSKTFIVSVKNNRTNQQAINGVTITPTFPAGVTIKANSLLDLTSAYVPNQNLSPAYTSGGITWDGTKFTITKALPYLATIRFSVELEASCSANDLNFLTNSYQLKSNGAVLSDVVDGSNTGSTSPYSVLGADLSIVTAPTNNNLTNVNVLSTFNQVVQVTNGGKGKVKYLNLDVDALAANSTNTPTITNPKVYAAGTTTPIGTATLKSDNKTIDIVLDSVFYNNMKIDIAYDFTVKNCNSTNRTIVAKAMCGSGFSYTGNTVVCKSSNSVTSLYTVNNVQTTISMTMTEVPTLTNFDQIVGGTRKFKYEIKNTGNNIAKIAQASIFDGGLYSFIRPGQYWGVPASTYQVITSSVRVENGQGIALPSSSYSGGGDVKNRYSSAIGACFYDKTVNYVIYFNNYYLQPGESVIIYYDLLQCDSDPQPIKSVAPQTPPYDSEPYISNKYYFSGWIGGYSDWDNHCGVRNYWQQTMAGNHTAYNVSSKINSTIVPAQVLGAKKFYIEGEANMSAFLKLNNISANQKVYQMDITLPQGVSYVPNTYSSLNGATLKSGYPSFNSSTRILSLRFNETASSTRRMYYKIQLETDGITACGKLPIVQSTFVADNINGTKPLVSQTMRVDTVDFRCDLTCTGIKPVSVNIERSNFGLPDNNEDGYPETNGSLDRSKIYMYHLRYGDKVKATSKSAICGNYARFQADQRFAEGKWKPVGLPTINLKRGSTNQTATVPGNITQIGTSQRDFIIQWSGNEPAGWGDYMDQDTIEVVQEYELVQNKFYDASNNLMTVKTGLFSSTTYIASQNTLSPEWVYNGPLKQASFTALQNLYLVSGFDINYGFTGTNNYINNGCDANTYGIYFNPTNVGFSFPYEYRPLVYPDEFKVTMPDGLNFSSLSSIYLGYAATTNNSELTPFTTVNGNVITWNLKGYRNSKPNVYPIESPQIRINYTFTPKERCYNVTGNFLNVLKSTYLDKSIPNAQTDSTITSTTNIPINTNLNKLVLSLTTGRLQEPNSGISTNKFILTNNSTSAATNNSWFYLRGRRGNASIINVKKGGVTINPNSNGVYSLGTIPINSSSAEISFDLSLNSGCAKDTIDIFYGNECNSTLPTDVINYSCKSSDYVTIGPVTTNFDAKIISLNEGLTAPDFCSQLTVEFEIRNTNLGLIKDISTLVSTLPGMNYVPNSVKYKFPSNSTGGWVSSSYNPVITGDTLDGINLEFAILKPSSGVGPSLLSATSMEGTGNTNANTILVQYALESKCGVSEGFPIYHNFYANKICGESLPTIYQASQNLIFSNLTAPVFSTNLTKSTIEPVVKNCATGNKLVLKVINLGPVASTGTEFIRVLLPEIVRFKSYNPASTGNKNAPATQPNLQTNSFQVMNWNMPANLAVGDSVVMEVYVAPNLNAYLPNSGNISITTGKFISSTCDGLVCDVFKTNGSQNLTVNVQGAPAAPEASLVQTSCSSAKGSITFLSPLTAGNSFSIDNGQSYSTSKVFSNLLPGTYYLKVKNDQSCETVATNVSKTIIAQPASPATPSITGGTGSYCVGQTTVLKSSSRTGNQWYKNGVLITGATDSTYTVSLAGTYTVAVTNSQNCSTTSSGTTIVLNALPATPTITGGNGSFCPGTVVLTSSVATSYQWYKDGVLLTGETNRTLNVTAAGRYTVIVTNASGCSSASSGGNNVSFYTAPAAPTISGGDQSPYCSSQTVILTSTGSNNQWYKDGVAIAGANTANYTVSQTGTYSVIVSNAFGCSTNSSNSKAITIKDTPLAPTISKDKLAPYCVGDTIHLSSSSATAYQWYKDGVLVNGATNASFVVTTTGDYQVEGTAPNGCVSSKSTLENITFVALPAKPVITGAAAGTYCDSQTITIQSSNGSTYQWFKNGVIIVGATSQTYNVTESGDYTVVVTNTSGCASEASLGVSFVVNTRPAKPVINEIPSTICSGNSISLSTTASQVTYQWLKDGLAISGATNATYNATQTGDYSVIITSLQNCASDESASVRITVNASPEAPTVTGFDANATHCQGQTITLTSSSATGNQWYKNGTLIPNETAQILTVTSSGTYAVIVSNSNSCSSGQSLNQVVFFKASTTKPIISTAGNKCAGSSTILRSNVSGNNQWYKNGLILSGATADTLVVTQVGNYQVKQVETSTQCESILSDALTINPSPTVEITYNNVLYPGTTIALCAPTSTTQKSVDLNTFIKYGVNEQAASGFTFSWMKNASTISGEASQSLAVSSANSSAAGTYSVLIKDKITECEALSSSVGISILPAPTVNILSDQVNANNTLCMQSNVTLRSQTNANGPYVLEWHDGMNDFDFQKSTATINKEQVDGHWISQNNLTQFSYKYYVTDVDGCRYSSPVLNFYEGARPTKPIISGGTGTYCAGDQLLLVSNTSQGNQWYKNGVAIVGETNDSLLVSQSGAYTTVISQYNCASDTSDVKQISIHEYPIAAIEQGLELAFNATNCQNIPIELTAKNQTIAGTPNYTWYYKLQSSHIPQELTETRQTNSVNVAGFYQVKVTVNGCSKTSEYTRIYEPPVLNVTSTQICQGDSVKLSASRTHGLSNPVYQWYRNGNQIVGATDTCYQVKTDGRFYVIVKNGSGSMELTSCSAQIQISTPGNPEPLFNTILSTCNSSSVNLTSLQPAAINGKEFEWWTGTASTRDTQILNPLAYTTAGTVYLWAKSGNACYSLEGAPVLVDLSNCCPDDPGRFDMNPAFMILYGPANVRYKYVPGTYNNFKIALVSKLDGRIRQISTDTIGSFRGVIAGDYKLYAFASRAATTLTGITIGAKVADVQPSCENIATYDIFVNVLCNYDAQWSMLNPEPVPSQKQTKFAIINAGDSKKIVATSNTNSFPYQIGYGLQVVQLIYDGNLQNFEYGLSLEDVSANGLDIYAGQFIIRCEASTLQLDGQLYLDSNNDLLLNGSESYANLPTQQKFAKLMDKSGRTIMATSEVSNGGNFSFSMDFPDGTYKIFLSPNDDLLDTAHLAIPGWISQEIHFTVDAGQIVENIYQQYNFAPLAMFQMVPRPRPITPPRDFDELNYTQTFCLNDANKVIAVEGTTSQSTLRWYTDSTGTTPLNVRPEANTLVAGTSTYFVSQVINQVEGPRLRVNVVVKNRPSIAGEIRGSILGLAGSSAVYRLSSRDQVGYYQWTVPASWTSNNSHSDTLLVTYGTLAGNITVVKIDTNACAGTSKSFEVKIIIDTDGDGVDDQTELADRTNLNDPCDFIYDHRNVDPRASWYDLDCDGDGNKNGEDSQPLNFCVGGKIGHIPPLNSDTYNKFFREGDCDGDGISNHAETNGSGLPLDFDWDGTPNYLDLDSDNDLIPDAIEGNKHVDTDDWANYQDLDSDNDGISDRLEGLSDSDKDGIPNYLDLDSDGDCIPDVIEALLPAAQAKADSNADKMIDDAGMFIDTNGNGWFDASETREPVDSDKDGIPDFLDLDSDNDCIPDAIEIGVCGSPIDTDKDGIPDYLDLDSDNDCIPDKLEVGKVCGIPVDSDKDGLPDYRDIDSDNDCVPDAIEVGKECGVPADTDKDGIPDYLDLDSDNDCIPDSIEVGTCGKPVDSDKDGIPDYLDLDSDGDCIPDSLEVGKNCGKPVDSDNDLIPDYLDLDSDQDCIPDKIEAGAICGKVVDTDNDGIPDYLDLDSDNDTYSDNVEAGKVCGNPVDTDKDNIYDFRDLDSDGDGIPDKDEDDIDFGALPDCDHDGIPNRIDPDFCEWFLPNGISPNKDGANDQLIIPGIRRLTKNRLSIFNRWGTLVFETENYKNDWAGELNVGSALLEGDGKLPDGTYYYVIEFYGAYPTKGTYVYINRQIK</sequence>
<dbReference type="RefSeq" id="WP_127803399.1">
    <property type="nucleotide sequence ID" value="NZ_SACY01000002.1"/>
</dbReference>
<evidence type="ECO:0000259" key="2">
    <source>
        <dbReference type="Pfam" id="PF19081"/>
    </source>
</evidence>
<dbReference type="Proteomes" id="UP000282832">
    <property type="component" value="Unassembled WGS sequence"/>
</dbReference>
<keyword evidence="1" id="KW-0472">Membrane</keyword>
<dbReference type="GO" id="GO:0005509">
    <property type="term" value="F:calcium ion binding"/>
    <property type="evidence" value="ECO:0007669"/>
    <property type="project" value="InterPro"/>
</dbReference>
<name>A0A437PUS0_9BACT</name>
<keyword evidence="1" id="KW-0812">Transmembrane</keyword>
<dbReference type="Gene3D" id="4.10.1080.10">
    <property type="entry name" value="TSP type-3 repeat"/>
    <property type="match status" value="1"/>
</dbReference>
<reference evidence="3 4" key="1">
    <citation type="submission" date="2019-01" db="EMBL/GenBank/DDBJ databases">
        <authorList>
            <person name="Chen W.-M."/>
        </authorList>
    </citation>
    <scope>NUCLEOTIDE SEQUENCE [LARGE SCALE GENOMIC DNA]</scope>
    <source>
        <strain evidence="3 4">FSY-15</strain>
    </source>
</reference>
<dbReference type="PANTHER" id="PTHR10199">
    <property type="entry name" value="THROMBOSPONDIN"/>
    <property type="match status" value="1"/>
</dbReference>
<feature type="domain" description="Ig-like" evidence="2">
    <location>
        <begin position="1975"/>
        <end position="2052"/>
    </location>
</feature>
<dbReference type="PANTHER" id="PTHR10199:SF119">
    <property type="entry name" value="RE20510P"/>
    <property type="match status" value="1"/>
</dbReference>
<evidence type="ECO:0000256" key="1">
    <source>
        <dbReference type="SAM" id="Phobius"/>
    </source>
</evidence>
<dbReference type="InterPro" id="IPR036179">
    <property type="entry name" value="Ig-like_dom_sf"/>
</dbReference>
<protein>
    <submittedName>
        <fullName evidence="3">Gliding motility-associated C-terminal domain-containing protein</fullName>
    </submittedName>
</protein>
<dbReference type="OrthoDB" id="934118at2"/>
<gene>
    <name evidence="3" type="ORF">EOJ36_06130</name>
</gene>
<proteinExistence type="predicted"/>
<accession>A0A437PUS0</accession>
<organism evidence="3 4">
    <name type="scientific">Sandaracinomonas limnophila</name>
    <dbReference type="NCBI Taxonomy" id="1862386"/>
    <lineage>
        <taxon>Bacteria</taxon>
        <taxon>Pseudomonadati</taxon>
        <taxon>Bacteroidota</taxon>
        <taxon>Cytophagia</taxon>
        <taxon>Cytophagales</taxon>
        <taxon>Flectobacillaceae</taxon>
        <taxon>Sandaracinomonas</taxon>
    </lineage>
</organism>
<feature type="transmembrane region" description="Helical" evidence="1">
    <location>
        <begin position="20"/>
        <end position="39"/>
    </location>
</feature>
<dbReference type="Pfam" id="PF13585">
    <property type="entry name" value="CHU_C"/>
    <property type="match status" value="1"/>
</dbReference>
<dbReference type="InterPro" id="IPR028974">
    <property type="entry name" value="TSP_type-3_rpt"/>
</dbReference>
<comment type="caution">
    <text evidence="3">The sequence shown here is derived from an EMBL/GenBank/DDBJ whole genome shotgun (WGS) entry which is preliminary data.</text>
</comment>